<gene>
    <name evidence="4" type="ORF">FYJ29_04410</name>
</gene>
<dbReference type="Gene3D" id="2.160.20.10">
    <property type="entry name" value="Single-stranded right-handed beta-helix, Pectin lyase-like"/>
    <property type="match status" value="1"/>
</dbReference>
<dbReference type="PANTHER" id="PTHR47566">
    <property type="match status" value="1"/>
</dbReference>
<dbReference type="EMBL" id="VULT01000005">
    <property type="protein sequence ID" value="MSS17008.1"/>
    <property type="molecule type" value="Genomic_DNA"/>
</dbReference>
<proteinExistence type="predicted"/>
<reference evidence="4 5" key="1">
    <citation type="submission" date="2019-08" db="EMBL/GenBank/DDBJ databases">
        <title>In-depth cultivation of the pig gut microbiome towards novel bacterial diversity and tailored functional studies.</title>
        <authorList>
            <person name="Wylensek D."/>
            <person name="Hitch T.C.A."/>
            <person name="Clavel T."/>
        </authorList>
    </citation>
    <scope>NUCLEOTIDE SEQUENCE [LARGE SCALE GENOMIC DNA]</scope>
    <source>
        <strain evidence="4 5">Oil-RF-744-WCA-WT-10</strain>
    </source>
</reference>
<feature type="chain" id="PRO_5026839548" evidence="3">
    <location>
        <begin position="24"/>
        <end position="1016"/>
    </location>
</feature>
<evidence type="ECO:0000256" key="1">
    <source>
        <dbReference type="ARBA" id="ARBA00022614"/>
    </source>
</evidence>
<organism evidence="4 5">
    <name type="scientific">Sodaliphilus pleomorphus</name>
    <dbReference type="NCBI Taxonomy" id="2606626"/>
    <lineage>
        <taxon>Bacteria</taxon>
        <taxon>Pseudomonadati</taxon>
        <taxon>Bacteroidota</taxon>
        <taxon>Bacteroidia</taxon>
        <taxon>Bacteroidales</taxon>
        <taxon>Muribaculaceae</taxon>
        <taxon>Sodaliphilus</taxon>
    </lineage>
</organism>
<dbReference type="Gene3D" id="3.80.10.10">
    <property type="entry name" value="Ribonuclease Inhibitor"/>
    <property type="match status" value="2"/>
</dbReference>
<keyword evidence="2" id="KW-0677">Repeat</keyword>
<dbReference type="InterPro" id="IPR032675">
    <property type="entry name" value="LRR_dom_sf"/>
</dbReference>
<accession>A0A6L5XCT4</accession>
<dbReference type="InterPro" id="IPR011050">
    <property type="entry name" value="Pectin_lyase_fold/virulence"/>
</dbReference>
<evidence type="ECO:0000313" key="4">
    <source>
        <dbReference type="EMBL" id="MSS17008.1"/>
    </source>
</evidence>
<comment type="caution">
    <text evidence="4">The sequence shown here is derived from an EMBL/GenBank/DDBJ whole genome shotgun (WGS) entry which is preliminary data.</text>
</comment>
<protein>
    <submittedName>
        <fullName evidence="4">Leucine-rich repeat domain-containing protein</fullName>
    </submittedName>
</protein>
<dbReference type="NCBIfam" id="NF041518">
    <property type="entry name" value="choice_anch_Q"/>
    <property type="match status" value="1"/>
</dbReference>
<dbReference type="InterPro" id="IPR012334">
    <property type="entry name" value="Pectin_lyas_fold"/>
</dbReference>
<evidence type="ECO:0000313" key="5">
    <source>
        <dbReference type="Proteomes" id="UP000483362"/>
    </source>
</evidence>
<dbReference type="RefSeq" id="WP_154327588.1">
    <property type="nucleotide sequence ID" value="NZ_CP045696.1"/>
</dbReference>
<keyword evidence="5" id="KW-1185">Reference proteome</keyword>
<dbReference type="GO" id="GO:0035591">
    <property type="term" value="F:signaling adaptor activity"/>
    <property type="evidence" value="ECO:0007669"/>
    <property type="project" value="TreeGrafter"/>
</dbReference>
<evidence type="ECO:0000256" key="2">
    <source>
        <dbReference type="ARBA" id="ARBA00022737"/>
    </source>
</evidence>
<evidence type="ECO:0000256" key="3">
    <source>
        <dbReference type="SAM" id="SignalP"/>
    </source>
</evidence>
<feature type="signal peptide" evidence="3">
    <location>
        <begin position="1"/>
        <end position="23"/>
    </location>
</feature>
<dbReference type="PANTHER" id="PTHR47566:SF1">
    <property type="entry name" value="PROTEIN NUD1"/>
    <property type="match status" value="1"/>
</dbReference>
<dbReference type="Proteomes" id="UP000483362">
    <property type="component" value="Unassembled WGS sequence"/>
</dbReference>
<keyword evidence="1" id="KW-0433">Leucine-rich repeat</keyword>
<dbReference type="AlphaFoldDB" id="A0A6L5XCT4"/>
<dbReference type="SUPFAM" id="SSF52058">
    <property type="entry name" value="L domain-like"/>
    <property type="match status" value="1"/>
</dbReference>
<sequence>MYRFLSSLLIVAAAGGMTLQSQAAGRYVTPGGTGDGLSWATATGNLQAAIDASKAGDTVYVAAGTYKPDSLIKSTKKTSKAFFLKDGVSLMGSYTRQSDGSYKRVPGAHPWEFQEATVLSADDDVPDTWTREIAAGTTYRYSWKVENNEIPGTKGNSSHVLYASAVIAQPTVVDGFVLTGANANVYQAKAAGGALYAKGNVTLRNCQVLKNSAYYKVESMSDSNTYGGAVYLVGTGYSNAGIENCYFDSNYSHSAYGSGMGGGVYVKDAKVTGCTLANCVATDEGGAIYNDGGVVSNVTVTDCYAGSGGAVYNNGGGTLSQLQATLCRGLQGGAVYNLGRLDGAVIYNCYADATDYGDTMGGRGGALYNKSGDVTNVVAFNNTSFDGGGVYLAGGRLINCTAQYNMLRAASDTANVGFASEALKTAVYNTIGNGDADAANFAMVPAFKGFSTDAEKSAALTANAGKYFNLASGSSYIDAGQAVEGFEMPATDAAGQARVQGQSVDVGAYEYTQAEQVSVITINFADSLLNKDVRLGIYTTGDFQIQWGDGEKQTGSKTNYYSGTLTKPYVHIYGDNVYRLLGNNCGITAIDVTKAPAVKLLQLDGNNIETIDLRNNPLCTGIYIEGSGVKNLYLDGAKAMKVVSAADNHITTPLDLTGMSELSKVVITGSQVPSLKLPKTSTLLDVECADNQLTALDVAGLPSLETLQCSGNQLKSLDLTGDVKLETLSAADNQLSTIDLSACTALQGLYLQNNNLTSLDLSKNADVRWLRVDGNHLTALNTAAQANLSTIMADNNEIETLDFTSNPRLSMIKASHNKLTSIDASKSSYLSWLKVDNNNLTSLDVSKNAYLYWLECDSNAIAQLDVTACTYLQWLAAENNNLSTLDVSKNTGLQGLSIQNNPMSATVLNTIIDQLPDVSSVEINDNNRAWGRQLRLSHNAGDDVHLAVAQGKGWNVTEYLTTGVSTVDARATVVKTVYYSLDGVCLGTEVPARGIYIATDLYSNGATRARKVVTGK</sequence>
<dbReference type="InterPro" id="IPR052574">
    <property type="entry name" value="CDIRP"/>
</dbReference>
<dbReference type="InterPro" id="IPR059226">
    <property type="entry name" value="Choice_anch_Q_dom"/>
</dbReference>
<name>A0A6L5XCT4_9BACT</name>
<dbReference type="SUPFAM" id="SSF51126">
    <property type="entry name" value="Pectin lyase-like"/>
    <property type="match status" value="1"/>
</dbReference>
<keyword evidence="3" id="KW-0732">Signal</keyword>